<name>A0A218W1X5_PUNGR</name>
<reference evidence="2" key="1">
    <citation type="journal article" date="2017" name="Plant J.">
        <title>The pomegranate (Punica granatum L.) genome and the genomics of punicalagin biosynthesis.</title>
        <authorList>
            <person name="Qin G."/>
            <person name="Xu C."/>
            <person name="Ming R."/>
            <person name="Tang H."/>
            <person name="Guyot R."/>
            <person name="Kramer E.M."/>
            <person name="Hu Y."/>
            <person name="Yi X."/>
            <person name="Qi Y."/>
            <person name="Xu X."/>
            <person name="Gao Z."/>
            <person name="Pan H."/>
            <person name="Jian J."/>
            <person name="Tian Y."/>
            <person name="Yue Z."/>
            <person name="Xu Y."/>
        </authorList>
    </citation>
    <scope>NUCLEOTIDE SEQUENCE [LARGE SCALE GENOMIC DNA]</scope>
    <source>
        <strain evidence="2">cv. Dabenzi</strain>
    </source>
</reference>
<evidence type="ECO:0000313" key="2">
    <source>
        <dbReference type="Proteomes" id="UP000197138"/>
    </source>
</evidence>
<sequence>MLYHFGRYLLDICIRKLKKVPIEGDVHRNVYDTCIFFRGFSSQSNLQATWRMPSLHNEDPLFTMGCSWN</sequence>
<protein>
    <submittedName>
        <fullName evidence="1">Uncharacterized protein</fullName>
    </submittedName>
</protein>
<dbReference type="Proteomes" id="UP000197138">
    <property type="component" value="Unassembled WGS sequence"/>
</dbReference>
<dbReference type="AlphaFoldDB" id="A0A218W1X5"/>
<evidence type="ECO:0000313" key="1">
    <source>
        <dbReference type="EMBL" id="OWM66837.1"/>
    </source>
</evidence>
<accession>A0A218W1X5</accession>
<gene>
    <name evidence="1" type="ORF">CDL15_Pgr002632</name>
</gene>
<organism evidence="1 2">
    <name type="scientific">Punica granatum</name>
    <name type="common">Pomegranate</name>
    <dbReference type="NCBI Taxonomy" id="22663"/>
    <lineage>
        <taxon>Eukaryota</taxon>
        <taxon>Viridiplantae</taxon>
        <taxon>Streptophyta</taxon>
        <taxon>Embryophyta</taxon>
        <taxon>Tracheophyta</taxon>
        <taxon>Spermatophyta</taxon>
        <taxon>Magnoliopsida</taxon>
        <taxon>eudicotyledons</taxon>
        <taxon>Gunneridae</taxon>
        <taxon>Pentapetalae</taxon>
        <taxon>rosids</taxon>
        <taxon>malvids</taxon>
        <taxon>Myrtales</taxon>
        <taxon>Lythraceae</taxon>
        <taxon>Punica</taxon>
    </lineage>
</organism>
<comment type="caution">
    <text evidence="1">The sequence shown here is derived from an EMBL/GenBank/DDBJ whole genome shotgun (WGS) entry which is preliminary data.</text>
</comment>
<dbReference type="EMBL" id="MTKT01005527">
    <property type="protein sequence ID" value="OWM66837.1"/>
    <property type="molecule type" value="Genomic_DNA"/>
</dbReference>
<proteinExistence type="predicted"/>